<comment type="caution">
    <text evidence="1">The sequence shown here is derived from an EMBL/GenBank/DDBJ whole genome shotgun (WGS) entry which is preliminary data.</text>
</comment>
<evidence type="ECO:0000313" key="2">
    <source>
        <dbReference type="Proteomes" id="UP001597337"/>
    </source>
</evidence>
<name>A0ABW4Y6H9_9GAMM</name>
<reference evidence="2" key="1">
    <citation type="journal article" date="2019" name="Int. J. Syst. Evol. Microbiol.">
        <title>The Global Catalogue of Microorganisms (GCM) 10K type strain sequencing project: providing services to taxonomists for standard genome sequencing and annotation.</title>
        <authorList>
            <consortium name="The Broad Institute Genomics Platform"/>
            <consortium name="The Broad Institute Genome Sequencing Center for Infectious Disease"/>
            <person name="Wu L."/>
            <person name="Ma J."/>
        </authorList>
    </citation>
    <scope>NUCLEOTIDE SEQUENCE [LARGE SCALE GENOMIC DNA]</scope>
    <source>
        <strain evidence="2">KACC 12597</strain>
    </source>
</reference>
<protein>
    <submittedName>
        <fullName evidence="1">Uncharacterized protein</fullName>
    </submittedName>
</protein>
<gene>
    <name evidence="1" type="ORF">ACFSJC_05550</name>
</gene>
<accession>A0ABW4Y6H9</accession>
<dbReference type="RefSeq" id="WP_386024375.1">
    <property type="nucleotide sequence ID" value="NZ_JBHUHX010000010.1"/>
</dbReference>
<keyword evidence="2" id="KW-1185">Reference proteome</keyword>
<dbReference type="EMBL" id="JBHUHX010000010">
    <property type="protein sequence ID" value="MFD2111305.1"/>
    <property type="molecule type" value="Genomic_DNA"/>
</dbReference>
<evidence type="ECO:0000313" key="1">
    <source>
        <dbReference type="EMBL" id="MFD2111305.1"/>
    </source>
</evidence>
<sequence length="65" mass="7653">MYPKYFGLKEPSFSIAPDPQYLYLSEQQRRQMLEIDRIGQTHIDIYNEIDTLLPAIFDRAFQGGL</sequence>
<dbReference type="Proteomes" id="UP001597337">
    <property type="component" value="Unassembled WGS sequence"/>
</dbReference>
<proteinExistence type="predicted"/>
<organism evidence="1 2">
    <name type="scientific">Thiorhodococcus fuscus</name>
    <dbReference type="NCBI Taxonomy" id="527200"/>
    <lineage>
        <taxon>Bacteria</taxon>
        <taxon>Pseudomonadati</taxon>
        <taxon>Pseudomonadota</taxon>
        <taxon>Gammaproteobacteria</taxon>
        <taxon>Chromatiales</taxon>
        <taxon>Chromatiaceae</taxon>
        <taxon>Thiorhodococcus</taxon>
    </lineage>
</organism>